<dbReference type="EMBL" id="FNIE01000004">
    <property type="protein sequence ID" value="SDN42909.1"/>
    <property type="molecule type" value="Genomic_DNA"/>
</dbReference>
<evidence type="ECO:0000259" key="2">
    <source>
        <dbReference type="SMART" id="SM00903"/>
    </source>
</evidence>
<dbReference type="STRING" id="310781.SAMN05216259_104122"/>
<keyword evidence="1" id="KW-0560">Oxidoreductase</keyword>
<dbReference type="Gene3D" id="2.30.110.10">
    <property type="entry name" value="Electron Transport, Fmn-binding Protein, Chain A"/>
    <property type="match status" value="1"/>
</dbReference>
<dbReference type="Proteomes" id="UP000199341">
    <property type="component" value="Unassembled WGS sequence"/>
</dbReference>
<organism evidence="3 4">
    <name type="scientific">Actinacidiphila guanduensis</name>
    <dbReference type="NCBI Taxonomy" id="310781"/>
    <lineage>
        <taxon>Bacteria</taxon>
        <taxon>Bacillati</taxon>
        <taxon>Actinomycetota</taxon>
        <taxon>Actinomycetes</taxon>
        <taxon>Kitasatosporales</taxon>
        <taxon>Streptomycetaceae</taxon>
        <taxon>Actinacidiphila</taxon>
    </lineage>
</organism>
<dbReference type="GO" id="GO:0006208">
    <property type="term" value="P:pyrimidine nucleobase catabolic process"/>
    <property type="evidence" value="ECO:0007669"/>
    <property type="project" value="TreeGrafter"/>
</dbReference>
<dbReference type="GO" id="GO:0042602">
    <property type="term" value="F:riboflavin reductase (NADPH) activity"/>
    <property type="evidence" value="ECO:0007669"/>
    <property type="project" value="TreeGrafter"/>
</dbReference>
<keyword evidence="4" id="KW-1185">Reference proteome</keyword>
<dbReference type="InterPro" id="IPR002563">
    <property type="entry name" value="Flavin_Rdtase-like_dom"/>
</dbReference>
<dbReference type="Pfam" id="PF01613">
    <property type="entry name" value="Flavin_Reduct"/>
    <property type="match status" value="1"/>
</dbReference>
<accession>A0A1H0BBA8</accession>
<dbReference type="InterPro" id="IPR050268">
    <property type="entry name" value="NADH-dep_flavin_reductase"/>
</dbReference>
<reference evidence="3 4" key="1">
    <citation type="submission" date="2016-10" db="EMBL/GenBank/DDBJ databases">
        <authorList>
            <person name="de Groot N.N."/>
        </authorList>
    </citation>
    <scope>NUCLEOTIDE SEQUENCE [LARGE SCALE GENOMIC DNA]</scope>
    <source>
        <strain evidence="3 4">CGMCC 4.2022</strain>
    </source>
</reference>
<dbReference type="SMART" id="SM00903">
    <property type="entry name" value="Flavin_Reduct"/>
    <property type="match status" value="1"/>
</dbReference>
<evidence type="ECO:0000256" key="1">
    <source>
        <dbReference type="ARBA" id="ARBA00023002"/>
    </source>
</evidence>
<dbReference type="PANTHER" id="PTHR30466">
    <property type="entry name" value="FLAVIN REDUCTASE"/>
    <property type="match status" value="1"/>
</dbReference>
<sequence>MTGTEFRTEFAEDTAADLKAAFRATMAGVCTPVSVVTAMAGGAPHGTTVSAFASLSMEPPMVLVSLDRTSDLLAVVDGGRRFGVNVLGTGHVDLALNFARKGGPAKFDGVEWLLHSGVPRLPTASGFLACEVTELVTGGDHVVVFGRVLTAESAPLPPLTYHARTFGTHTAL</sequence>
<dbReference type="PANTHER" id="PTHR30466:SF1">
    <property type="entry name" value="FMN REDUCTASE (NADH) RUTF"/>
    <property type="match status" value="1"/>
</dbReference>
<feature type="domain" description="Flavin reductase like" evidence="2">
    <location>
        <begin position="26"/>
        <end position="168"/>
    </location>
</feature>
<dbReference type="InterPro" id="IPR012349">
    <property type="entry name" value="Split_barrel_FMN-bd"/>
</dbReference>
<dbReference type="AlphaFoldDB" id="A0A1H0BBA8"/>
<dbReference type="RefSeq" id="WP_093783919.1">
    <property type="nucleotide sequence ID" value="NZ_FNIE01000004.1"/>
</dbReference>
<gene>
    <name evidence="3" type="ORF">SAMN05216259_104122</name>
</gene>
<evidence type="ECO:0000313" key="4">
    <source>
        <dbReference type="Proteomes" id="UP000199341"/>
    </source>
</evidence>
<proteinExistence type="predicted"/>
<dbReference type="OrthoDB" id="9792858at2"/>
<dbReference type="SUPFAM" id="SSF50475">
    <property type="entry name" value="FMN-binding split barrel"/>
    <property type="match status" value="1"/>
</dbReference>
<dbReference type="GO" id="GO:0010181">
    <property type="term" value="F:FMN binding"/>
    <property type="evidence" value="ECO:0007669"/>
    <property type="project" value="InterPro"/>
</dbReference>
<name>A0A1H0BBA8_9ACTN</name>
<protein>
    <submittedName>
        <fullName evidence="3">NADH-FMN oxidoreductase RutF, flavin reductase (DIM6/NTAB) family</fullName>
    </submittedName>
</protein>
<evidence type="ECO:0000313" key="3">
    <source>
        <dbReference type="EMBL" id="SDN42909.1"/>
    </source>
</evidence>